<reference evidence="1 2" key="1">
    <citation type="submission" date="2024-06" db="EMBL/GenBank/DDBJ databases">
        <title>The Natural Products Discovery Center: Release of the First 8490 Sequenced Strains for Exploring Actinobacteria Biosynthetic Diversity.</title>
        <authorList>
            <person name="Kalkreuter E."/>
            <person name="Kautsar S.A."/>
            <person name="Yang D."/>
            <person name="Bader C.D."/>
            <person name="Teijaro C.N."/>
            <person name="Fluegel L."/>
            <person name="Davis C.M."/>
            <person name="Simpson J.R."/>
            <person name="Lauterbach L."/>
            <person name="Steele A.D."/>
            <person name="Gui C."/>
            <person name="Meng S."/>
            <person name="Li G."/>
            <person name="Viehrig K."/>
            <person name="Ye F."/>
            <person name="Su P."/>
            <person name="Kiefer A.F."/>
            <person name="Nichols A."/>
            <person name="Cepeda A.J."/>
            <person name="Yan W."/>
            <person name="Fan B."/>
            <person name="Jiang Y."/>
            <person name="Adhikari A."/>
            <person name="Zheng C.-J."/>
            <person name="Schuster L."/>
            <person name="Cowan T.M."/>
            <person name="Smanski M.J."/>
            <person name="Chevrette M.G."/>
            <person name="De Carvalho L.P.S."/>
            <person name="Shen B."/>
        </authorList>
    </citation>
    <scope>NUCLEOTIDE SEQUENCE [LARGE SCALE GENOMIC DNA]</scope>
    <source>
        <strain evidence="1 2">NPDC001166</strain>
    </source>
</reference>
<protein>
    <submittedName>
        <fullName evidence="1">Uncharacterized protein</fullName>
    </submittedName>
</protein>
<accession>A0ABV1U1N6</accession>
<dbReference type="RefSeq" id="WP_351944418.1">
    <property type="nucleotide sequence ID" value="NZ_JBEOYA010000070.1"/>
</dbReference>
<dbReference type="Proteomes" id="UP001470023">
    <property type="component" value="Unassembled WGS sequence"/>
</dbReference>
<dbReference type="EMBL" id="JBEPAZ010000004">
    <property type="protein sequence ID" value="MER6427609.1"/>
    <property type="molecule type" value="Genomic_DNA"/>
</dbReference>
<proteinExistence type="predicted"/>
<evidence type="ECO:0000313" key="2">
    <source>
        <dbReference type="Proteomes" id="UP001470023"/>
    </source>
</evidence>
<sequence length="92" mass="9967">MSRPRPLPPRQRPLLVLDADADRSVPIKSLPSLVEWTAEWLHGSGKDADPLLALTEAACERYGLPAEPSHEERLYVQATATTAAAAVRVPTA</sequence>
<comment type="caution">
    <text evidence="1">The sequence shown here is derived from an EMBL/GenBank/DDBJ whole genome shotgun (WGS) entry which is preliminary data.</text>
</comment>
<evidence type="ECO:0000313" key="1">
    <source>
        <dbReference type="EMBL" id="MER6427609.1"/>
    </source>
</evidence>
<organism evidence="1 2">
    <name type="scientific">Streptomyces sp. 900105245</name>
    <dbReference type="NCBI Taxonomy" id="3154379"/>
    <lineage>
        <taxon>Bacteria</taxon>
        <taxon>Bacillati</taxon>
        <taxon>Actinomycetota</taxon>
        <taxon>Actinomycetes</taxon>
        <taxon>Kitasatosporales</taxon>
        <taxon>Streptomycetaceae</taxon>
        <taxon>Streptomyces</taxon>
    </lineage>
</organism>
<name>A0ABV1U1N6_9ACTN</name>
<gene>
    <name evidence="1" type="ORF">ABT272_07655</name>
</gene>
<keyword evidence="2" id="KW-1185">Reference proteome</keyword>